<gene>
    <name evidence="2" type="ORF">GIL414_LOCUS5561</name>
</gene>
<feature type="signal peptide" evidence="1">
    <location>
        <begin position="1"/>
        <end position="22"/>
    </location>
</feature>
<comment type="caution">
    <text evidence="2">The sequence shown here is derived from an EMBL/GenBank/DDBJ whole genome shotgun (WGS) entry which is preliminary data.</text>
</comment>
<dbReference type="AlphaFoldDB" id="A0A8S2L2D3"/>
<name>A0A8S2L2D3_9BILA</name>
<evidence type="ECO:0000256" key="1">
    <source>
        <dbReference type="SAM" id="SignalP"/>
    </source>
</evidence>
<organism evidence="2 3">
    <name type="scientific">Rotaria magnacalcarata</name>
    <dbReference type="NCBI Taxonomy" id="392030"/>
    <lineage>
        <taxon>Eukaryota</taxon>
        <taxon>Metazoa</taxon>
        <taxon>Spiralia</taxon>
        <taxon>Gnathifera</taxon>
        <taxon>Rotifera</taxon>
        <taxon>Eurotatoria</taxon>
        <taxon>Bdelloidea</taxon>
        <taxon>Philodinida</taxon>
        <taxon>Philodinidae</taxon>
        <taxon>Rotaria</taxon>
    </lineage>
</organism>
<dbReference type="EMBL" id="CAJOBJ010001482">
    <property type="protein sequence ID" value="CAF3881376.1"/>
    <property type="molecule type" value="Genomic_DNA"/>
</dbReference>
<protein>
    <submittedName>
        <fullName evidence="2">Uncharacterized protein</fullName>
    </submittedName>
</protein>
<dbReference type="Proteomes" id="UP000681720">
    <property type="component" value="Unassembled WGS sequence"/>
</dbReference>
<keyword evidence="1" id="KW-0732">Signal</keyword>
<evidence type="ECO:0000313" key="2">
    <source>
        <dbReference type="EMBL" id="CAF3881376.1"/>
    </source>
</evidence>
<feature type="non-terminal residue" evidence="2">
    <location>
        <position position="1"/>
    </location>
</feature>
<sequence length="420" mass="48366">TTIIIWFSFLMAYLNNVFDVVASSFPSPVVVWIDHEEAFKTHLSSIIVSLRKQVTLQTFTETYSALEAMSTAVISCQNQDHTIRKQRIACVITNMKRRHPLSGLLLLQKMKSVFPTNILTSEFSSFPPTIVYSASTVKDSSLAEKCKAAGAMLVLSNNIDEVRRIIIESVTPSISLNYLLNSILEQKTILSNIPLEYYSLFSSHCLKPLPDKYGGKLARTHASQLLLLEWRLLYDVILNDTLKTFQSYCASDKHYIGGGVAINHWLNLHGFPPLLTSDCDFRFENKKNVEMYAKQMKLVLEKYTQIIRVNMARLGLICGDPELSRDNKGYRVYLPLRYYSSSTTTSEYSYYEFMWKIFDVSHNWKGNPIDIIPEHGLCYIGENEILKELTINYGEHKEQRRQIRLQFIKFVLYTVKKRAE</sequence>
<proteinExistence type="predicted"/>
<evidence type="ECO:0000313" key="3">
    <source>
        <dbReference type="Proteomes" id="UP000681720"/>
    </source>
</evidence>
<reference evidence="2" key="1">
    <citation type="submission" date="2021-02" db="EMBL/GenBank/DDBJ databases">
        <authorList>
            <person name="Nowell W R."/>
        </authorList>
    </citation>
    <scope>NUCLEOTIDE SEQUENCE</scope>
</reference>
<feature type="chain" id="PRO_5035944857" evidence="1">
    <location>
        <begin position="23"/>
        <end position="420"/>
    </location>
</feature>
<accession>A0A8S2L2D3</accession>